<dbReference type="GO" id="GO:0016020">
    <property type="term" value="C:membrane"/>
    <property type="evidence" value="ECO:0007669"/>
    <property type="project" value="UniProtKB-SubCell"/>
</dbReference>
<evidence type="ECO:0000256" key="2">
    <source>
        <dbReference type="SAM" id="Phobius"/>
    </source>
</evidence>
<dbReference type="AlphaFoldDB" id="A0A2B4S1L9"/>
<feature type="transmembrane region" description="Helical" evidence="2">
    <location>
        <begin position="99"/>
        <end position="121"/>
    </location>
</feature>
<keyword evidence="5" id="KW-1185">Reference proteome</keyword>
<dbReference type="InterPro" id="IPR036259">
    <property type="entry name" value="MFS_trans_sf"/>
</dbReference>
<dbReference type="PANTHER" id="PTHR11360:SF251">
    <property type="entry name" value="MAJOR FACILITATOR SUPERFAMILY (MFS) PROFILE DOMAIN-CONTAINING PROTEIN"/>
    <property type="match status" value="1"/>
</dbReference>
<dbReference type="SUPFAM" id="SSF103473">
    <property type="entry name" value="MFS general substrate transporter"/>
    <property type="match status" value="1"/>
</dbReference>
<dbReference type="PANTHER" id="PTHR11360">
    <property type="entry name" value="MONOCARBOXYLATE TRANSPORTER"/>
    <property type="match status" value="1"/>
</dbReference>
<feature type="transmembrane region" description="Helical" evidence="2">
    <location>
        <begin position="164"/>
        <end position="183"/>
    </location>
</feature>
<dbReference type="GO" id="GO:0022857">
    <property type="term" value="F:transmembrane transporter activity"/>
    <property type="evidence" value="ECO:0007669"/>
    <property type="project" value="InterPro"/>
</dbReference>
<dbReference type="EMBL" id="LSMT01000211">
    <property type="protein sequence ID" value="PFX23316.1"/>
    <property type="molecule type" value="Genomic_DNA"/>
</dbReference>
<sequence length="459" mass="49337">MKTARAWFICAAVASNLAFTTGLIFSFGVLLPVYMNFFNENREKTAWIGSLSLAAAQGAGPLAGSLVHRFGSRMVGMTGCIVCALSLTAASFADNLLLLYVSYSVFGTGAAGVFLAGFHIVQKSFDKRRSIALGIISAGLGLGTMVLSQVLQVLVSVLNWRNSLRIMAGALVVNGLLGLLYNLKRDISDTSVSEPLACEEPQHIATTKHFSFNLSVWKVPGFLNLTACYIVVMFGRSIVYVHLVKYSEDCGVPSDKAARLILYLGIQTVLGRFACGFLCSYKRLHNSYIYQGVLLIIGVSTLLVTLAKSYGAFVAYALVFGFTDGAWATVNNIQAVSCVDESRAASAFGFMLLAGSVTSMVGPPVSGLAADKFGSYDPAFYMAGGALLTASFIQCVFFYLKFGRETGAKHTATEHICDLQVQSNLNDVQINAHTLEAVHQSNEESRSSSDHFHQIISTV</sequence>
<keyword evidence="2" id="KW-1133">Transmembrane helix</keyword>
<organism evidence="4 5">
    <name type="scientific">Stylophora pistillata</name>
    <name type="common">Smooth cauliflower coral</name>
    <dbReference type="NCBI Taxonomy" id="50429"/>
    <lineage>
        <taxon>Eukaryota</taxon>
        <taxon>Metazoa</taxon>
        <taxon>Cnidaria</taxon>
        <taxon>Anthozoa</taxon>
        <taxon>Hexacorallia</taxon>
        <taxon>Scleractinia</taxon>
        <taxon>Astrocoeniina</taxon>
        <taxon>Pocilloporidae</taxon>
        <taxon>Stylophora</taxon>
    </lineage>
</organism>
<dbReference type="InterPro" id="IPR050327">
    <property type="entry name" value="Proton-linked_MCT"/>
</dbReference>
<feature type="transmembrane region" description="Helical" evidence="2">
    <location>
        <begin position="261"/>
        <end position="281"/>
    </location>
</feature>
<feature type="transmembrane region" description="Helical" evidence="2">
    <location>
        <begin position="378"/>
        <end position="400"/>
    </location>
</feature>
<dbReference type="CDD" id="cd17352">
    <property type="entry name" value="MFS_MCT_SLC16"/>
    <property type="match status" value="1"/>
</dbReference>
<name>A0A2B4S1L9_STYPI</name>
<feature type="transmembrane region" description="Helical" evidence="2">
    <location>
        <begin position="288"/>
        <end position="307"/>
    </location>
</feature>
<protein>
    <submittedName>
        <fullName evidence="4">Monocarboxylate transporter 12</fullName>
    </submittedName>
</protein>
<reference evidence="5" key="1">
    <citation type="journal article" date="2017" name="bioRxiv">
        <title>Comparative analysis of the genomes of Stylophora pistillata and Acropora digitifera provides evidence for extensive differences between species of corals.</title>
        <authorList>
            <person name="Voolstra C.R."/>
            <person name="Li Y."/>
            <person name="Liew Y.J."/>
            <person name="Baumgarten S."/>
            <person name="Zoccola D."/>
            <person name="Flot J.-F."/>
            <person name="Tambutte S."/>
            <person name="Allemand D."/>
            <person name="Aranda M."/>
        </authorList>
    </citation>
    <scope>NUCLEOTIDE SEQUENCE [LARGE SCALE GENOMIC DNA]</scope>
</reference>
<feature type="domain" description="Major facilitator superfamily (MFS) profile" evidence="3">
    <location>
        <begin position="6"/>
        <end position="402"/>
    </location>
</feature>
<evidence type="ECO:0000313" key="4">
    <source>
        <dbReference type="EMBL" id="PFX23316.1"/>
    </source>
</evidence>
<comment type="subcellular location">
    <subcellularLocation>
        <location evidence="1">Membrane</location>
        <topology evidence="1">Multi-pass membrane protein</topology>
    </subcellularLocation>
</comment>
<evidence type="ECO:0000256" key="1">
    <source>
        <dbReference type="ARBA" id="ARBA00004141"/>
    </source>
</evidence>
<feature type="transmembrane region" description="Helical" evidence="2">
    <location>
        <begin position="222"/>
        <end position="241"/>
    </location>
</feature>
<dbReference type="Proteomes" id="UP000225706">
    <property type="component" value="Unassembled WGS sequence"/>
</dbReference>
<feature type="transmembrane region" description="Helical" evidence="2">
    <location>
        <begin position="46"/>
        <end position="67"/>
    </location>
</feature>
<dbReference type="PROSITE" id="PS50850">
    <property type="entry name" value="MFS"/>
    <property type="match status" value="1"/>
</dbReference>
<accession>A0A2B4S1L9</accession>
<feature type="transmembrane region" description="Helical" evidence="2">
    <location>
        <begin position="345"/>
        <end position="366"/>
    </location>
</feature>
<comment type="caution">
    <text evidence="4">The sequence shown here is derived from an EMBL/GenBank/DDBJ whole genome shotgun (WGS) entry which is preliminary data.</text>
</comment>
<feature type="transmembrane region" description="Helical" evidence="2">
    <location>
        <begin position="74"/>
        <end position="93"/>
    </location>
</feature>
<evidence type="ECO:0000259" key="3">
    <source>
        <dbReference type="PROSITE" id="PS50850"/>
    </source>
</evidence>
<dbReference type="InterPro" id="IPR020846">
    <property type="entry name" value="MFS_dom"/>
</dbReference>
<dbReference type="InterPro" id="IPR011701">
    <property type="entry name" value="MFS"/>
</dbReference>
<dbReference type="Pfam" id="PF07690">
    <property type="entry name" value="MFS_1"/>
    <property type="match status" value="2"/>
</dbReference>
<dbReference type="OrthoDB" id="5980446at2759"/>
<evidence type="ECO:0000313" key="5">
    <source>
        <dbReference type="Proteomes" id="UP000225706"/>
    </source>
</evidence>
<proteinExistence type="predicted"/>
<feature type="transmembrane region" description="Helical" evidence="2">
    <location>
        <begin position="313"/>
        <end position="333"/>
    </location>
</feature>
<dbReference type="Gene3D" id="1.20.1250.20">
    <property type="entry name" value="MFS general substrate transporter like domains"/>
    <property type="match status" value="1"/>
</dbReference>
<keyword evidence="2" id="KW-0472">Membrane</keyword>
<gene>
    <name evidence="4" type="primary">slc16a12</name>
    <name evidence="4" type="ORF">AWC38_SpisGene12124</name>
</gene>
<feature type="transmembrane region" description="Helical" evidence="2">
    <location>
        <begin position="133"/>
        <end position="158"/>
    </location>
</feature>
<feature type="transmembrane region" description="Helical" evidence="2">
    <location>
        <begin position="7"/>
        <end position="34"/>
    </location>
</feature>
<keyword evidence="2" id="KW-0812">Transmembrane</keyword>